<dbReference type="EMBL" id="VXRG01000074">
    <property type="protein sequence ID" value="MXY93569.1"/>
    <property type="molecule type" value="Genomic_DNA"/>
</dbReference>
<dbReference type="GO" id="GO:0046872">
    <property type="term" value="F:metal ion binding"/>
    <property type="evidence" value="ECO:0007669"/>
    <property type="project" value="UniProtKB-KW"/>
</dbReference>
<comment type="similarity">
    <text evidence="1">Belongs to the sulfatase family.</text>
</comment>
<proteinExistence type="inferred from homology"/>
<dbReference type="SUPFAM" id="SSF53649">
    <property type="entry name" value="Alkaline phosphatase-like"/>
    <property type="match status" value="1"/>
</dbReference>
<protein>
    <submittedName>
        <fullName evidence="5">Sulfatase-like hydrolase/transferase</fullName>
    </submittedName>
</protein>
<evidence type="ECO:0000256" key="1">
    <source>
        <dbReference type="ARBA" id="ARBA00008779"/>
    </source>
</evidence>
<evidence type="ECO:0000256" key="2">
    <source>
        <dbReference type="ARBA" id="ARBA00022723"/>
    </source>
</evidence>
<keyword evidence="5" id="KW-0808">Transferase</keyword>
<dbReference type="PANTHER" id="PTHR45953">
    <property type="entry name" value="IDURONATE 2-SULFATASE"/>
    <property type="match status" value="1"/>
</dbReference>
<keyword evidence="3 5" id="KW-0378">Hydrolase</keyword>
<dbReference type="GO" id="GO:0016740">
    <property type="term" value="F:transferase activity"/>
    <property type="evidence" value="ECO:0007669"/>
    <property type="project" value="UniProtKB-KW"/>
</dbReference>
<gene>
    <name evidence="5" type="ORF">F4Y42_08990</name>
</gene>
<dbReference type="PROSITE" id="PS00523">
    <property type="entry name" value="SULFATASE_1"/>
    <property type="match status" value="1"/>
</dbReference>
<dbReference type="AlphaFoldDB" id="A0A6B0YU85"/>
<dbReference type="Pfam" id="PF00884">
    <property type="entry name" value="Sulfatase"/>
    <property type="match status" value="1"/>
</dbReference>
<evidence type="ECO:0000259" key="4">
    <source>
        <dbReference type="Pfam" id="PF00884"/>
    </source>
</evidence>
<dbReference type="InterPro" id="IPR000917">
    <property type="entry name" value="Sulfatase_N"/>
</dbReference>
<name>A0A6B0YU85_9CHLR</name>
<dbReference type="Gene3D" id="3.40.720.10">
    <property type="entry name" value="Alkaline Phosphatase, subunit A"/>
    <property type="match status" value="1"/>
</dbReference>
<comment type="caution">
    <text evidence="5">The sequence shown here is derived from an EMBL/GenBank/DDBJ whole genome shotgun (WGS) entry which is preliminary data.</text>
</comment>
<dbReference type="GO" id="GO:0005737">
    <property type="term" value="C:cytoplasm"/>
    <property type="evidence" value="ECO:0007669"/>
    <property type="project" value="TreeGrafter"/>
</dbReference>
<sequence>MEGAIKPNVLIFLCDQLRIDWLACYGETLVRTPNISALAQDSCVFERAYTPCAICSPARASLLTGLYPHGHHMFNNSTPRYSYCEQMRPGVAMIQDWIDEESDYESAWFGKWHVGPAQDLFDSRFHHTQQPYEGGPEFLTSSHWHPTTRIAPLVESVGRGTAGTLDVGLEGFPDVVAARFSQAFLQNRDGTKPFFLTCSFPGPHSPWMVPDEWGIRYDAADIELWPNRFDNFEGKPINQRKLRLMQDVREQELLQSTARPLPEGHSRQSQEIKDRELQELLACCYSYLELIDKMVGEVVATLKELDLYEETAIIFTADHGDMAGSHGLMNKGAYMYDEIYRIPLMVKSPGTPQPSRSAAFVHLMDITATCLHLMTMERQESMMGQSLHGESLLPLVQGDDDWGREMHYAEYHGDWYGHYSARMVTDGRWKLVWNLTDLCELYDLENDPHELQNRFYDPGLESVRAAYFEHLTDEAKRTDDAQLRLLLPQVELAAQGTAGL</sequence>
<dbReference type="PANTHER" id="PTHR45953:SF1">
    <property type="entry name" value="IDURONATE 2-SULFATASE"/>
    <property type="match status" value="1"/>
</dbReference>
<evidence type="ECO:0000313" key="5">
    <source>
        <dbReference type="EMBL" id="MXY93569.1"/>
    </source>
</evidence>
<dbReference type="InterPro" id="IPR017850">
    <property type="entry name" value="Alkaline_phosphatase_core_sf"/>
</dbReference>
<dbReference type="GO" id="GO:0008484">
    <property type="term" value="F:sulfuric ester hydrolase activity"/>
    <property type="evidence" value="ECO:0007669"/>
    <property type="project" value="TreeGrafter"/>
</dbReference>
<organism evidence="5">
    <name type="scientific">Caldilineaceae bacterium SB0664_bin_27</name>
    <dbReference type="NCBI Taxonomy" id="2605260"/>
    <lineage>
        <taxon>Bacteria</taxon>
        <taxon>Bacillati</taxon>
        <taxon>Chloroflexota</taxon>
        <taxon>Caldilineae</taxon>
        <taxon>Caldilineales</taxon>
        <taxon>Caldilineaceae</taxon>
    </lineage>
</organism>
<accession>A0A6B0YU85</accession>
<feature type="domain" description="Sulfatase N-terminal" evidence="4">
    <location>
        <begin position="7"/>
        <end position="375"/>
    </location>
</feature>
<evidence type="ECO:0000256" key="3">
    <source>
        <dbReference type="ARBA" id="ARBA00022801"/>
    </source>
</evidence>
<keyword evidence="2" id="KW-0479">Metal-binding</keyword>
<reference evidence="5" key="1">
    <citation type="submission" date="2019-09" db="EMBL/GenBank/DDBJ databases">
        <title>Characterisation of the sponge microbiome using genome-centric metagenomics.</title>
        <authorList>
            <person name="Engelberts J.P."/>
            <person name="Robbins S.J."/>
            <person name="De Goeij J.M."/>
            <person name="Aranda M."/>
            <person name="Bell S.C."/>
            <person name="Webster N.S."/>
        </authorList>
    </citation>
    <scope>NUCLEOTIDE SEQUENCE</scope>
    <source>
        <strain evidence="5">SB0664_bin_27</strain>
    </source>
</reference>
<dbReference type="InterPro" id="IPR024607">
    <property type="entry name" value="Sulfatase_CS"/>
</dbReference>